<proteinExistence type="predicted"/>
<evidence type="ECO:0008006" key="5">
    <source>
        <dbReference type="Google" id="ProtNLM"/>
    </source>
</evidence>
<keyword evidence="1" id="KW-0812">Transmembrane</keyword>
<evidence type="ECO:0000313" key="3">
    <source>
        <dbReference type="EMBL" id="MFC7614938.1"/>
    </source>
</evidence>
<evidence type="ECO:0000256" key="1">
    <source>
        <dbReference type="SAM" id="Phobius"/>
    </source>
</evidence>
<accession>A0ABW2TQ92</accession>
<keyword evidence="2" id="KW-0732">Signal</keyword>
<protein>
    <recommendedName>
        <fullName evidence="5">CopC domain-containing protein</fullName>
    </recommendedName>
</protein>
<feature type="transmembrane region" description="Helical" evidence="1">
    <location>
        <begin position="143"/>
        <end position="163"/>
    </location>
</feature>
<name>A0ABW2TQ92_9PSEU</name>
<feature type="signal peptide" evidence="2">
    <location>
        <begin position="1"/>
        <end position="23"/>
    </location>
</feature>
<organism evidence="3 4">
    <name type="scientific">Actinokineospora soli</name>
    <dbReference type="NCBI Taxonomy" id="1048753"/>
    <lineage>
        <taxon>Bacteria</taxon>
        <taxon>Bacillati</taxon>
        <taxon>Actinomycetota</taxon>
        <taxon>Actinomycetes</taxon>
        <taxon>Pseudonocardiales</taxon>
        <taxon>Pseudonocardiaceae</taxon>
        <taxon>Actinokineospora</taxon>
    </lineage>
</organism>
<keyword evidence="1" id="KW-1133">Transmembrane helix</keyword>
<comment type="caution">
    <text evidence="3">The sequence shown here is derived from an EMBL/GenBank/DDBJ whole genome shotgun (WGS) entry which is preliminary data.</text>
</comment>
<sequence length="169" mass="18503">MRKAVVALLAVCGLLFGTGTAFAYPPVETVHTETVQAGPYTVTVGFSRWPLRAMQSLDFSFTPEGGIAGKSGTLTQIMPSGRQYRPDPLARHPRAREVWGLDIYSLQDEGTWTFRFTIDGPEGEGVGETRIDVLEQPGPPMGLSWAISTIPLIALVAFLVVVWRRNRVS</sequence>
<evidence type="ECO:0000313" key="4">
    <source>
        <dbReference type="Proteomes" id="UP001596512"/>
    </source>
</evidence>
<gene>
    <name evidence="3" type="ORF">ACFQV2_16865</name>
</gene>
<reference evidence="4" key="1">
    <citation type="journal article" date="2019" name="Int. J. Syst. Evol. Microbiol.">
        <title>The Global Catalogue of Microorganisms (GCM) 10K type strain sequencing project: providing services to taxonomists for standard genome sequencing and annotation.</title>
        <authorList>
            <consortium name="The Broad Institute Genomics Platform"/>
            <consortium name="The Broad Institute Genome Sequencing Center for Infectious Disease"/>
            <person name="Wu L."/>
            <person name="Ma J."/>
        </authorList>
    </citation>
    <scope>NUCLEOTIDE SEQUENCE [LARGE SCALE GENOMIC DNA]</scope>
    <source>
        <strain evidence="4">JCM 17695</strain>
    </source>
</reference>
<feature type="chain" id="PRO_5046832850" description="CopC domain-containing protein" evidence="2">
    <location>
        <begin position="24"/>
        <end position="169"/>
    </location>
</feature>
<keyword evidence="4" id="KW-1185">Reference proteome</keyword>
<keyword evidence="1" id="KW-0472">Membrane</keyword>
<dbReference type="EMBL" id="JBHTEY010000004">
    <property type="protein sequence ID" value="MFC7614938.1"/>
    <property type="molecule type" value="Genomic_DNA"/>
</dbReference>
<dbReference type="Proteomes" id="UP001596512">
    <property type="component" value="Unassembled WGS sequence"/>
</dbReference>
<evidence type="ECO:0000256" key="2">
    <source>
        <dbReference type="SAM" id="SignalP"/>
    </source>
</evidence>